<comment type="caution">
    <text evidence="1">The sequence shown here is derived from an EMBL/GenBank/DDBJ whole genome shotgun (WGS) entry which is preliminary data.</text>
</comment>
<reference evidence="2" key="2">
    <citation type="submission" date="2024-04" db="EMBL/GenBank/DDBJ databases">
        <authorList>
            <person name="Chen Y."/>
            <person name="Shah S."/>
            <person name="Dougan E. K."/>
            <person name="Thang M."/>
            <person name="Chan C."/>
        </authorList>
    </citation>
    <scope>NUCLEOTIDE SEQUENCE [LARGE SCALE GENOMIC DNA]</scope>
</reference>
<name>A0A9P1BH36_9DINO</name>
<sequence length="251" mass="28125">MDVRFGREHDILTNEGFSNTLFQVLNVKPGGSLWAAPVCSTWVYLSRASTGRSSANPMGFNTGLTWKHNVMVARVVIILTIAMSKGIWWCLEQPKGSLLESHILFQKMLSLVGVSVSRVLCSLGHFGADSMKPVWVYSSETHATEFNDFADRSLRPTNPHMVTHYQDGNGKARVKGGSALKQSQAYPRKFGVAIAKVRTRHLKRQRVAAARFLRRALDGEDTSQLDMTNKTNLLWMKLADLKPVFQYLAKQ</sequence>
<dbReference type="AlphaFoldDB" id="A0A9P1BH36"/>
<reference evidence="1" key="1">
    <citation type="submission" date="2022-10" db="EMBL/GenBank/DDBJ databases">
        <authorList>
            <person name="Chen Y."/>
            <person name="Dougan E. K."/>
            <person name="Chan C."/>
            <person name="Rhodes N."/>
            <person name="Thang M."/>
        </authorList>
    </citation>
    <scope>NUCLEOTIDE SEQUENCE</scope>
</reference>
<dbReference type="EMBL" id="CAMXCT020000065">
    <property type="protein sequence ID" value="CAL1126667.1"/>
    <property type="molecule type" value="Genomic_DNA"/>
</dbReference>
<dbReference type="EMBL" id="CAMXCT030000065">
    <property type="protein sequence ID" value="CAL4760604.1"/>
    <property type="molecule type" value="Genomic_DNA"/>
</dbReference>
<protein>
    <submittedName>
        <fullName evidence="1">Uncharacterized protein</fullName>
    </submittedName>
</protein>
<dbReference type="Proteomes" id="UP001152797">
    <property type="component" value="Unassembled WGS sequence"/>
</dbReference>
<dbReference type="OrthoDB" id="409884at2759"/>
<dbReference type="EMBL" id="CAMXCT010000065">
    <property type="protein sequence ID" value="CAI3973292.1"/>
    <property type="molecule type" value="Genomic_DNA"/>
</dbReference>
<evidence type="ECO:0000313" key="2">
    <source>
        <dbReference type="EMBL" id="CAL1126667.1"/>
    </source>
</evidence>
<gene>
    <name evidence="1" type="ORF">C1SCF055_LOCUS1811</name>
</gene>
<proteinExistence type="predicted"/>
<accession>A0A9P1BH36</accession>
<keyword evidence="3" id="KW-1185">Reference proteome</keyword>
<organism evidence="1">
    <name type="scientific">Cladocopium goreaui</name>
    <dbReference type="NCBI Taxonomy" id="2562237"/>
    <lineage>
        <taxon>Eukaryota</taxon>
        <taxon>Sar</taxon>
        <taxon>Alveolata</taxon>
        <taxon>Dinophyceae</taxon>
        <taxon>Suessiales</taxon>
        <taxon>Symbiodiniaceae</taxon>
        <taxon>Cladocopium</taxon>
    </lineage>
</organism>
<evidence type="ECO:0000313" key="3">
    <source>
        <dbReference type="Proteomes" id="UP001152797"/>
    </source>
</evidence>
<evidence type="ECO:0000313" key="1">
    <source>
        <dbReference type="EMBL" id="CAI3973292.1"/>
    </source>
</evidence>